<protein>
    <submittedName>
        <fullName evidence="1">Uncharacterized protein</fullName>
    </submittedName>
</protein>
<sequence>MLQNRTWVDPTAEAEFWTQMERLEAASARLQSLGRISGLLRGGPFRRAALQRDLDAIREHAQTLVDQHTIPVCETVEAAPSASAAGDPLRTLAGMVVSLRQDRAARPEAGEETAV</sequence>
<dbReference type="OrthoDB" id="7907249at2"/>
<comment type="caution">
    <text evidence="1">The sequence shown here is derived from an EMBL/GenBank/DDBJ whole genome shotgun (WGS) entry which is preliminary data.</text>
</comment>
<dbReference type="Proteomes" id="UP000531216">
    <property type="component" value="Unassembled WGS sequence"/>
</dbReference>
<dbReference type="RefSeq" id="WP_090961954.1">
    <property type="nucleotide sequence ID" value="NZ_FOOA01000005.1"/>
</dbReference>
<reference evidence="1 2" key="1">
    <citation type="submission" date="2020-08" db="EMBL/GenBank/DDBJ databases">
        <title>Genomic Encyclopedia of Type Strains, Phase IV (KMG-IV): sequencing the most valuable type-strain genomes for metagenomic binning, comparative biology and taxonomic classification.</title>
        <authorList>
            <person name="Goeker M."/>
        </authorList>
    </citation>
    <scope>NUCLEOTIDE SEQUENCE [LARGE SCALE GENOMIC DNA]</scope>
    <source>
        <strain evidence="1 2">DSM 25024</strain>
    </source>
</reference>
<evidence type="ECO:0000313" key="2">
    <source>
        <dbReference type="Proteomes" id="UP000531216"/>
    </source>
</evidence>
<dbReference type="AlphaFoldDB" id="A0A7W6BVC0"/>
<gene>
    <name evidence="1" type="ORF">GGR05_002913</name>
</gene>
<name>A0A7W6BVC0_9HYPH</name>
<evidence type="ECO:0000313" key="1">
    <source>
        <dbReference type="EMBL" id="MBB3936759.1"/>
    </source>
</evidence>
<organism evidence="1 2">
    <name type="scientific">Aureimonas phyllosphaerae</name>
    <dbReference type="NCBI Taxonomy" id="1166078"/>
    <lineage>
        <taxon>Bacteria</taxon>
        <taxon>Pseudomonadati</taxon>
        <taxon>Pseudomonadota</taxon>
        <taxon>Alphaproteobacteria</taxon>
        <taxon>Hyphomicrobiales</taxon>
        <taxon>Aurantimonadaceae</taxon>
        <taxon>Aureimonas</taxon>
    </lineage>
</organism>
<accession>A0A7W6BVC0</accession>
<dbReference type="EMBL" id="JACIDO010000005">
    <property type="protein sequence ID" value="MBB3936759.1"/>
    <property type="molecule type" value="Genomic_DNA"/>
</dbReference>
<proteinExistence type="predicted"/>
<keyword evidence="2" id="KW-1185">Reference proteome</keyword>